<dbReference type="SUPFAM" id="SSF52317">
    <property type="entry name" value="Class I glutamine amidotransferase-like"/>
    <property type="match status" value="1"/>
</dbReference>
<keyword evidence="5" id="KW-1185">Reference proteome</keyword>
<dbReference type="CDD" id="cd03137">
    <property type="entry name" value="GATase1_AraC_1"/>
    <property type="match status" value="1"/>
</dbReference>
<evidence type="ECO:0000259" key="3">
    <source>
        <dbReference type="PROSITE" id="PS01124"/>
    </source>
</evidence>
<dbReference type="Gene3D" id="1.10.10.60">
    <property type="entry name" value="Homeodomain-like"/>
    <property type="match status" value="2"/>
</dbReference>
<dbReference type="PANTHER" id="PTHR43130">
    <property type="entry name" value="ARAC-FAMILY TRANSCRIPTIONAL REGULATOR"/>
    <property type="match status" value="1"/>
</dbReference>
<dbReference type="Gene3D" id="3.40.50.880">
    <property type="match status" value="1"/>
</dbReference>
<dbReference type="InterPro" id="IPR052158">
    <property type="entry name" value="INH-QAR"/>
</dbReference>
<dbReference type="AlphaFoldDB" id="A0A318GW18"/>
<accession>A0A318GW18</accession>
<comment type="caution">
    <text evidence="4">The sequence shown here is derived from an EMBL/GenBank/DDBJ whole genome shotgun (WGS) entry which is preliminary data.</text>
</comment>
<keyword evidence="2" id="KW-0804">Transcription</keyword>
<dbReference type="PROSITE" id="PS01124">
    <property type="entry name" value="HTH_ARAC_FAMILY_2"/>
    <property type="match status" value="1"/>
</dbReference>
<proteinExistence type="predicted"/>
<dbReference type="InterPro" id="IPR018060">
    <property type="entry name" value="HTH_AraC"/>
</dbReference>
<dbReference type="Proteomes" id="UP000247811">
    <property type="component" value="Unassembled WGS sequence"/>
</dbReference>
<dbReference type="SMART" id="SM00342">
    <property type="entry name" value="HTH_ARAC"/>
    <property type="match status" value="1"/>
</dbReference>
<dbReference type="GO" id="GO:0043565">
    <property type="term" value="F:sequence-specific DNA binding"/>
    <property type="evidence" value="ECO:0007669"/>
    <property type="project" value="InterPro"/>
</dbReference>
<dbReference type="OrthoDB" id="9794896at2"/>
<evidence type="ECO:0000256" key="2">
    <source>
        <dbReference type="ARBA" id="ARBA00023163"/>
    </source>
</evidence>
<protein>
    <submittedName>
        <fullName evidence="4">AraC family transcriptional regulator with amidase-like domain</fullName>
    </submittedName>
</protein>
<dbReference type="Pfam" id="PF01965">
    <property type="entry name" value="DJ-1_PfpI"/>
    <property type="match status" value="1"/>
</dbReference>
<dbReference type="Pfam" id="PF12833">
    <property type="entry name" value="HTH_18"/>
    <property type="match status" value="1"/>
</dbReference>
<feature type="domain" description="HTH araC/xylS-type" evidence="3">
    <location>
        <begin position="247"/>
        <end position="345"/>
    </location>
</feature>
<keyword evidence="1" id="KW-0805">Transcription regulation</keyword>
<dbReference type="EMBL" id="QJJS01000024">
    <property type="protein sequence ID" value="PXW92418.1"/>
    <property type="molecule type" value="Genomic_DNA"/>
</dbReference>
<dbReference type="InterPro" id="IPR029062">
    <property type="entry name" value="Class_I_gatase-like"/>
</dbReference>
<dbReference type="GO" id="GO:0003700">
    <property type="term" value="F:DNA-binding transcription factor activity"/>
    <property type="evidence" value="ECO:0007669"/>
    <property type="project" value="InterPro"/>
</dbReference>
<sequence length="353" mass="37980">MSSPQILAPAPAPATATASGPVERQVVMLVYPDFELLDAVGPLEAFATAAGFLQARGLPGYSVQVVAAEAGPVRASSGLELLARRGRAELADPALMSGIDTLLVAGGRGVERACEDPHWRDWLQAGAGRVRRLGSICTGALLLAAAGLLDGRRAVTHWNWCERLARRHPRVVVEPDALYLCDQGVWTSAGVTAGIDLALALIQADHGRALALRVARELVMYLHRPGGQSQFSEPLQAQAMAPRAAVQQVQERVRARPQADLRLETLAALVALSPRHLSRAFVRDTGLTPAAFVEQVRLQQARQLLEQTALPLSRVAQRCGFASADVMGRCFRRRLGLTPLDHRTRFGPPPLDP</sequence>
<gene>
    <name evidence="4" type="ORF">C7444_12428</name>
</gene>
<dbReference type="SUPFAM" id="SSF46689">
    <property type="entry name" value="Homeodomain-like"/>
    <property type="match status" value="2"/>
</dbReference>
<organism evidence="4 5">
    <name type="scientific">Sphaerotilus hippei</name>
    <dbReference type="NCBI Taxonomy" id="744406"/>
    <lineage>
        <taxon>Bacteria</taxon>
        <taxon>Pseudomonadati</taxon>
        <taxon>Pseudomonadota</taxon>
        <taxon>Betaproteobacteria</taxon>
        <taxon>Burkholderiales</taxon>
        <taxon>Sphaerotilaceae</taxon>
        <taxon>Sphaerotilus</taxon>
    </lineage>
</organism>
<dbReference type="PANTHER" id="PTHR43130:SF3">
    <property type="entry name" value="HTH-TYPE TRANSCRIPTIONAL REGULATOR RV1931C"/>
    <property type="match status" value="1"/>
</dbReference>
<name>A0A318GW18_9BURK</name>
<reference evidence="4 5" key="1">
    <citation type="submission" date="2018-05" db="EMBL/GenBank/DDBJ databases">
        <title>Genomic Encyclopedia of Type Strains, Phase IV (KMG-IV): sequencing the most valuable type-strain genomes for metagenomic binning, comparative biology and taxonomic classification.</title>
        <authorList>
            <person name="Goeker M."/>
        </authorList>
    </citation>
    <scope>NUCLEOTIDE SEQUENCE [LARGE SCALE GENOMIC DNA]</scope>
    <source>
        <strain evidence="4 5">DSM 566</strain>
    </source>
</reference>
<dbReference type="RefSeq" id="WP_110402346.1">
    <property type="nucleotide sequence ID" value="NZ_QJJS01000024.1"/>
</dbReference>
<evidence type="ECO:0000256" key="1">
    <source>
        <dbReference type="ARBA" id="ARBA00023015"/>
    </source>
</evidence>
<dbReference type="InterPro" id="IPR009057">
    <property type="entry name" value="Homeodomain-like_sf"/>
</dbReference>
<evidence type="ECO:0000313" key="5">
    <source>
        <dbReference type="Proteomes" id="UP000247811"/>
    </source>
</evidence>
<dbReference type="InterPro" id="IPR002818">
    <property type="entry name" value="DJ-1/PfpI"/>
</dbReference>
<evidence type="ECO:0000313" key="4">
    <source>
        <dbReference type="EMBL" id="PXW92418.1"/>
    </source>
</evidence>